<dbReference type="AlphaFoldDB" id="A0A1L9Q572"/>
<dbReference type="Gene3D" id="3.90.1200.10">
    <property type="match status" value="1"/>
</dbReference>
<sequence length="554" mass="63261">MQSALDIISNASLSPTEHLLLKHFVEGAVHPEKAAGYLLSRVQASKGQVENTLRQLKQEWRHLVSLVTTFDPIPRHVQDLAIQRDGADYTMRRIPSHSPGSKTEPAYVIPPSMIRSLDSGDQNVLMPLLEAFLSVDYVSRLRTLLETEPDDTPTLLQNILSLPPSIHKAFRAGHLDIRTRTELRGNPPPIDEYPDNCGYGLRRLYPEEISGLYLGDGTPFENIMHYFQLATSDPKRLRLPSSFLINVHFRFATALHLFYIEDKVARGWPRKSRLPDLHVPETLKHALTLLWLKVPQYIRVSVYTLLNKIGRRLYPLEASVWAQRLPFGLYMKQCTRAPQNEPNVLRLIEKKTTIPAPRLIDTWESDGIANILMTRLSGVPVQEVCHLMSYPERDRFARDIRDCVEQLRRLPNRSPYLICDSLGGAITDHRIPGDTGGPFKTESEFNDHLSSHLKVPFSRVVELKGLSPRDHEHFYFTHADFHPSNLLVEGGCLSGIVDWESAGFRPEYWEFTKAMYGAMGGGVMGDIFWRAFGREYEAELEVEREMWYLTPFGS</sequence>
<name>A0A1L9Q572_ASPVE</name>
<dbReference type="EMBL" id="KV878141">
    <property type="protein sequence ID" value="OJJ08871.1"/>
    <property type="molecule type" value="Genomic_DNA"/>
</dbReference>
<dbReference type="Proteomes" id="UP000184073">
    <property type="component" value="Unassembled WGS sequence"/>
</dbReference>
<dbReference type="STRING" id="1036611.A0A1L9Q572"/>
<dbReference type="InterPro" id="IPR002575">
    <property type="entry name" value="Aminoglycoside_PTrfase"/>
</dbReference>
<reference evidence="3" key="1">
    <citation type="journal article" date="2017" name="Genome Biol.">
        <title>Comparative genomics reveals high biological diversity and specific adaptations in the industrially and medically important fungal genus Aspergillus.</title>
        <authorList>
            <person name="de Vries R.P."/>
            <person name="Riley R."/>
            <person name="Wiebenga A."/>
            <person name="Aguilar-Osorio G."/>
            <person name="Amillis S."/>
            <person name="Uchima C.A."/>
            <person name="Anderluh G."/>
            <person name="Asadollahi M."/>
            <person name="Askin M."/>
            <person name="Barry K."/>
            <person name="Battaglia E."/>
            <person name="Bayram O."/>
            <person name="Benocci T."/>
            <person name="Braus-Stromeyer S.A."/>
            <person name="Caldana C."/>
            <person name="Canovas D."/>
            <person name="Cerqueira G.C."/>
            <person name="Chen F."/>
            <person name="Chen W."/>
            <person name="Choi C."/>
            <person name="Clum A."/>
            <person name="Dos Santos R.A."/>
            <person name="Damasio A.R."/>
            <person name="Diallinas G."/>
            <person name="Emri T."/>
            <person name="Fekete E."/>
            <person name="Flipphi M."/>
            <person name="Freyberg S."/>
            <person name="Gallo A."/>
            <person name="Gournas C."/>
            <person name="Habgood R."/>
            <person name="Hainaut M."/>
            <person name="Harispe M.L."/>
            <person name="Henrissat B."/>
            <person name="Hilden K.S."/>
            <person name="Hope R."/>
            <person name="Hossain A."/>
            <person name="Karabika E."/>
            <person name="Karaffa L."/>
            <person name="Karanyi Z."/>
            <person name="Krasevec N."/>
            <person name="Kuo A."/>
            <person name="Kusch H."/>
            <person name="LaButti K."/>
            <person name="Lagendijk E.L."/>
            <person name="Lapidus A."/>
            <person name="Levasseur A."/>
            <person name="Lindquist E."/>
            <person name="Lipzen A."/>
            <person name="Logrieco A.F."/>
            <person name="MacCabe A."/>
            <person name="Maekelae M.R."/>
            <person name="Malavazi I."/>
            <person name="Melin P."/>
            <person name="Meyer V."/>
            <person name="Mielnichuk N."/>
            <person name="Miskei M."/>
            <person name="Molnar A.P."/>
            <person name="Mule G."/>
            <person name="Ngan C.Y."/>
            <person name="Orejas M."/>
            <person name="Orosz E."/>
            <person name="Ouedraogo J.P."/>
            <person name="Overkamp K.M."/>
            <person name="Park H.-S."/>
            <person name="Perrone G."/>
            <person name="Piumi F."/>
            <person name="Punt P.J."/>
            <person name="Ram A.F."/>
            <person name="Ramon A."/>
            <person name="Rauscher S."/>
            <person name="Record E."/>
            <person name="Riano-Pachon D.M."/>
            <person name="Robert V."/>
            <person name="Roehrig J."/>
            <person name="Ruller R."/>
            <person name="Salamov A."/>
            <person name="Salih N.S."/>
            <person name="Samson R.A."/>
            <person name="Sandor E."/>
            <person name="Sanguinetti M."/>
            <person name="Schuetze T."/>
            <person name="Sepcic K."/>
            <person name="Shelest E."/>
            <person name="Sherlock G."/>
            <person name="Sophianopoulou V."/>
            <person name="Squina F.M."/>
            <person name="Sun H."/>
            <person name="Susca A."/>
            <person name="Todd R.B."/>
            <person name="Tsang A."/>
            <person name="Unkles S.E."/>
            <person name="van de Wiele N."/>
            <person name="van Rossen-Uffink D."/>
            <person name="Oliveira J.V."/>
            <person name="Vesth T.C."/>
            <person name="Visser J."/>
            <person name="Yu J.-H."/>
            <person name="Zhou M."/>
            <person name="Andersen M.R."/>
            <person name="Archer D.B."/>
            <person name="Baker S.E."/>
            <person name="Benoit I."/>
            <person name="Brakhage A.A."/>
            <person name="Braus G.H."/>
            <person name="Fischer R."/>
            <person name="Frisvad J.C."/>
            <person name="Goldman G.H."/>
            <person name="Houbraken J."/>
            <person name="Oakley B."/>
            <person name="Pocsi I."/>
            <person name="Scazzocchio C."/>
            <person name="Seiboth B."/>
            <person name="vanKuyk P.A."/>
            <person name="Wortman J."/>
            <person name="Dyer P.S."/>
            <person name="Grigoriev I.V."/>
        </authorList>
    </citation>
    <scope>NUCLEOTIDE SEQUENCE [LARGE SCALE GENOMIC DNA]</scope>
    <source>
        <strain evidence="3">CBS 583.65</strain>
    </source>
</reference>
<organism evidence="2 3">
    <name type="scientific">Aspergillus versicolor CBS 583.65</name>
    <dbReference type="NCBI Taxonomy" id="1036611"/>
    <lineage>
        <taxon>Eukaryota</taxon>
        <taxon>Fungi</taxon>
        <taxon>Dikarya</taxon>
        <taxon>Ascomycota</taxon>
        <taxon>Pezizomycotina</taxon>
        <taxon>Eurotiomycetes</taxon>
        <taxon>Eurotiomycetidae</taxon>
        <taxon>Eurotiales</taxon>
        <taxon>Aspergillaceae</taxon>
        <taxon>Aspergillus</taxon>
        <taxon>Aspergillus subgen. Nidulantes</taxon>
    </lineage>
</organism>
<dbReference type="InterPro" id="IPR011009">
    <property type="entry name" value="Kinase-like_dom_sf"/>
</dbReference>
<evidence type="ECO:0000313" key="3">
    <source>
        <dbReference type="Proteomes" id="UP000184073"/>
    </source>
</evidence>
<dbReference type="CDD" id="cd05120">
    <property type="entry name" value="APH_ChoK_like"/>
    <property type="match status" value="1"/>
</dbReference>
<proteinExistence type="predicted"/>
<dbReference type="PANTHER" id="PTHR21310">
    <property type="entry name" value="AMINOGLYCOSIDE PHOSPHOTRANSFERASE-RELATED-RELATED"/>
    <property type="match status" value="1"/>
</dbReference>
<dbReference type="VEuPathDB" id="FungiDB:ASPVEDRAFT_90077"/>
<dbReference type="RefSeq" id="XP_040674633.1">
    <property type="nucleotide sequence ID" value="XM_040818727.1"/>
</dbReference>
<protein>
    <recommendedName>
        <fullName evidence="1">Aminoglycoside phosphotransferase domain-containing protein</fullName>
    </recommendedName>
</protein>
<gene>
    <name evidence="2" type="ORF">ASPVEDRAFT_90077</name>
</gene>
<evidence type="ECO:0000259" key="1">
    <source>
        <dbReference type="Pfam" id="PF01636"/>
    </source>
</evidence>
<dbReference type="GeneID" id="63734238"/>
<dbReference type="OrthoDB" id="2906425at2759"/>
<feature type="domain" description="Aminoglycoside phosphotransferase" evidence="1">
    <location>
        <begin position="341"/>
        <end position="537"/>
    </location>
</feature>
<dbReference type="SUPFAM" id="SSF56112">
    <property type="entry name" value="Protein kinase-like (PK-like)"/>
    <property type="match status" value="1"/>
</dbReference>
<dbReference type="PANTHER" id="PTHR21310:SF58">
    <property type="entry name" value="AMINOGLYCOSIDE PHOSPHOTRANSFERASE DOMAIN-CONTAINING PROTEIN"/>
    <property type="match status" value="1"/>
</dbReference>
<evidence type="ECO:0000313" key="2">
    <source>
        <dbReference type="EMBL" id="OJJ08871.1"/>
    </source>
</evidence>
<dbReference type="Pfam" id="PF01636">
    <property type="entry name" value="APH"/>
    <property type="match status" value="1"/>
</dbReference>
<accession>A0A1L9Q572</accession>
<keyword evidence="3" id="KW-1185">Reference proteome</keyword>
<dbReference type="InterPro" id="IPR051678">
    <property type="entry name" value="AGP_Transferase"/>
</dbReference>